<reference evidence="1" key="1">
    <citation type="submission" date="2023-07" db="EMBL/GenBank/DDBJ databases">
        <authorList>
            <consortium name="AG Swart"/>
            <person name="Singh M."/>
            <person name="Singh A."/>
            <person name="Seah K."/>
            <person name="Emmerich C."/>
        </authorList>
    </citation>
    <scope>NUCLEOTIDE SEQUENCE</scope>
    <source>
        <strain evidence="1">DP1</strain>
    </source>
</reference>
<accession>A0AAD1U7A5</accession>
<comment type="caution">
    <text evidence="1">The sequence shown here is derived from an EMBL/GenBank/DDBJ whole genome shotgun (WGS) entry which is preliminary data.</text>
</comment>
<gene>
    <name evidence="1" type="ORF">ECRASSUSDP1_LOCUS1680</name>
</gene>
<dbReference type="Proteomes" id="UP001295684">
    <property type="component" value="Unassembled WGS sequence"/>
</dbReference>
<organism evidence="1 2">
    <name type="scientific">Euplotes crassus</name>
    <dbReference type="NCBI Taxonomy" id="5936"/>
    <lineage>
        <taxon>Eukaryota</taxon>
        <taxon>Sar</taxon>
        <taxon>Alveolata</taxon>
        <taxon>Ciliophora</taxon>
        <taxon>Intramacronucleata</taxon>
        <taxon>Spirotrichea</taxon>
        <taxon>Hypotrichia</taxon>
        <taxon>Euplotida</taxon>
        <taxon>Euplotidae</taxon>
        <taxon>Moneuplotes</taxon>
    </lineage>
</organism>
<evidence type="ECO:0000313" key="1">
    <source>
        <dbReference type="EMBL" id="CAI2360379.1"/>
    </source>
</evidence>
<name>A0AAD1U7A5_EUPCR</name>
<keyword evidence="2" id="KW-1185">Reference proteome</keyword>
<dbReference type="EMBL" id="CAMPGE010001586">
    <property type="protein sequence ID" value="CAI2360379.1"/>
    <property type="molecule type" value="Genomic_DNA"/>
</dbReference>
<evidence type="ECO:0000313" key="2">
    <source>
        <dbReference type="Proteomes" id="UP001295684"/>
    </source>
</evidence>
<protein>
    <submittedName>
        <fullName evidence="1">Uncharacterized protein</fullName>
    </submittedName>
</protein>
<sequence>MNLKNTESTASTLLLTEISSQNEDKIQQRKFYNCTQSRNRKLSDKILISAKFKINLKERTKIARSLSRETPKFPHPKGKVKLSPSLLVKKKVWRPTPIKLNFPKNVNSNIKGHSRNTRVNTSFEKFITHDHVSALKEINESLNSYTDCPTLENRATGRFTSPILC</sequence>
<proteinExistence type="predicted"/>
<dbReference type="AlphaFoldDB" id="A0AAD1U7A5"/>